<dbReference type="InterPro" id="IPR023922">
    <property type="entry name" value="S04_starv_induced_SfnB"/>
</dbReference>
<keyword evidence="1" id="KW-0560">Oxidoreductase</keyword>
<dbReference type="SUPFAM" id="SSF47203">
    <property type="entry name" value="Acyl-CoA dehydrogenase C-terminal domain-like"/>
    <property type="match status" value="1"/>
</dbReference>
<reference evidence="4 5" key="1">
    <citation type="submission" date="2020-08" db="EMBL/GenBank/DDBJ databases">
        <title>Genomic Encyclopedia of Type Strains, Phase IV (KMG-IV): sequencing the most valuable type-strain genomes for metagenomic binning, comparative biology and taxonomic classification.</title>
        <authorList>
            <person name="Goeker M."/>
        </authorList>
    </citation>
    <scope>NUCLEOTIDE SEQUENCE [LARGE SCALE GENOMIC DNA]</scope>
    <source>
        <strain evidence="4 5">DSM 100734</strain>
    </source>
</reference>
<protein>
    <submittedName>
        <fullName evidence="4">SfnB family sulfur acquisition oxidoreductase</fullName>
    </submittedName>
</protein>
<sequence length="404" mass="43013">MSKVINLAGTLRAVSPYIRTEDEAIEVAKALANEIRTESNRHDRQSILSHHTLERVAQSGILGISVPTEYGGADISNPFLAEVVALLSEVDSSIGQIPQNHFHILEVLRLAGSEEQKRSFFARALAGDHFANAFAEKNIEAAGAITTRLVPDGVGYRISGQKYYSTSALFADWIAIIAQDPEDRTVMAIVPRQTEGLDIMGDRAGFGQKTTAGCTVIIDNIYVSADSVIAHDRALQQSSTLGSLGQLLHAAVDLGVARAAFADMLDFVGTRSRGNPNIDAESTNADPWAIAKTGSVAIKIEAAAALVERAGRKVDVAQVSPSIPAASDASVAVAAAKIFTAEAALEAANTLLELAGASATDETLNLDRHWHNAGNHPVDDPVHWYHAVGDFHLNGKIPDTNLQF</sequence>
<organism evidence="4 5">
    <name type="scientific">Rhizobium wenxiniae</name>
    <dbReference type="NCBI Taxonomy" id="1737357"/>
    <lineage>
        <taxon>Bacteria</taxon>
        <taxon>Pseudomonadati</taxon>
        <taxon>Pseudomonadota</taxon>
        <taxon>Alphaproteobacteria</taxon>
        <taxon>Hyphomicrobiales</taxon>
        <taxon>Rhizobiaceae</taxon>
        <taxon>Rhizobium/Agrobacterium group</taxon>
        <taxon>Rhizobium</taxon>
    </lineage>
</organism>
<evidence type="ECO:0000259" key="2">
    <source>
        <dbReference type="Pfam" id="PF02771"/>
    </source>
</evidence>
<dbReference type="PANTHER" id="PTHR43884:SF12">
    <property type="entry name" value="ISOVALERYL-COA DEHYDROGENASE, MITOCHONDRIAL-RELATED"/>
    <property type="match status" value="1"/>
</dbReference>
<dbReference type="Pfam" id="PF02771">
    <property type="entry name" value="Acyl-CoA_dh_N"/>
    <property type="match status" value="1"/>
</dbReference>
<dbReference type="PANTHER" id="PTHR43884">
    <property type="entry name" value="ACYL-COA DEHYDROGENASE"/>
    <property type="match status" value="1"/>
</dbReference>
<dbReference type="InterPro" id="IPR036250">
    <property type="entry name" value="AcylCo_DH-like_C"/>
</dbReference>
<dbReference type="NCBIfam" id="TIGR04022">
    <property type="entry name" value="sulfur_SfnB"/>
    <property type="match status" value="1"/>
</dbReference>
<evidence type="ECO:0000259" key="3">
    <source>
        <dbReference type="Pfam" id="PF08028"/>
    </source>
</evidence>
<dbReference type="InterPro" id="IPR009100">
    <property type="entry name" value="AcylCoA_DH/oxidase_NM_dom_sf"/>
</dbReference>
<dbReference type="Pfam" id="PF08028">
    <property type="entry name" value="Acyl-CoA_dh_2"/>
    <property type="match status" value="1"/>
</dbReference>
<dbReference type="Proteomes" id="UP000547879">
    <property type="component" value="Unassembled WGS sequence"/>
</dbReference>
<proteinExistence type="predicted"/>
<evidence type="ECO:0000313" key="4">
    <source>
        <dbReference type="EMBL" id="MBB6164021.1"/>
    </source>
</evidence>
<dbReference type="GO" id="GO:0006552">
    <property type="term" value="P:L-leucine catabolic process"/>
    <property type="evidence" value="ECO:0007669"/>
    <property type="project" value="TreeGrafter"/>
</dbReference>
<name>A0A7X0D1Z8_9HYPH</name>
<feature type="domain" description="Acyl-CoA dehydrogenase/oxidase N-terminal" evidence="2">
    <location>
        <begin position="26"/>
        <end position="128"/>
    </location>
</feature>
<dbReference type="Gene3D" id="1.10.540.10">
    <property type="entry name" value="Acyl-CoA dehydrogenase/oxidase, N-terminal domain"/>
    <property type="match status" value="1"/>
</dbReference>
<dbReference type="InterPro" id="IPR013107">
    <property type="entry name" value="Acyl-CoA_DH_C"/>
</dbReference>
<keyword evidence="5" id="KW-1185">Reference proteome</keyword>
<dbReference type="InterPro" id="IPR013786">
    <property type="entry name" value="AcylCoA_DH/ox_N"/>
</dbReference>
<dbReference type="Gene3D" id="2.40.110.10">
    <property type="entry name" value="Butyryl-CoA Dehydrogenase, subunit A, domain 2"/>
    <property type="match status" value="1"/>
</dbReference>
<dbReference type="EMBL" id="JACHEG010000004">
    <property type="protein sequence ID" value="MBB6164021.1"/>
    <property type="molecule type" value="Genomic_DNA"/>
</dbReference>
<dbReference type="PIRSF" id="PIRSF016578">
    <property type="entry name" value="HsaA"/>
    <property type="match status" value="1"/>
</dbReference>
<dbReference type="RefSeq" id="WP_183994219.1">
    <property type="nucleotide sequence ID" value="NZ_BMHW01000004.1"/>
</dbReference>
<evidence type="ECO:0000256" key="1">
    <source>
        <dbReference type="ARBA" id="ARBA00023002"/>
    </source>
</evidence>
<dbReference type="SUPFAM" id="SSF56645">
    <property type="entry name" value="Acyl-CoA dehydrogenase NM domain-like"/>
    <property type="match status" value="1"/>
</dbReference>
<dbReference type="InterPro" id="IPR037069">
    <property type="entry name" value="AcylCoA_DH/ox_N_sf"/>
</dbReference>
<feature type="domain" description="Acyl-CoA dehydrogenase C-terminal" evidence="3">
    <location>
        <begin position="247"/>
        <end position="373"/>
    </location>
</feature>
<dbReference type="InterPro" id="IPR046373">
    <property type="entry name" value="Acyl-CoA_Oxase/DH_mid-dom_sf"/>
</dbReference>
<gene>
    <name evidence="4" type="ORF">HNQ72_003862</name>
</gene>
<evidence type="ECO:0000313" key="5">
    <source>
        <dbReference type="Proteomes" id="UP000547879"/>
    </source>
</evidence>
<dbReference type="GO" id="GO:0050660">
    <property type="term" value="F:flavin adenine dinucleotide binding"/>
    <property type="evidence" value="ECO:0007669"/>
    <property type="project" value="InterPro"/>
</dbReference>
<comment type="caution">
    <text evidence="4">The sequence shown here is derived from an EMBL/GenBank/DDBJ whole genome shotgun (WGS) entry which is preliminary data.</text>
</comment>
<dbReference type="GO" id="GO:0008470">
    <property type="term" value="F:3-methylbutanoyl-CoA dehydrogenase activity"/>
    <property type="evidence" value="ECO:0007669"/>
    <property type="project" value="TreeGrafter"/>
</dbReference>
<dbReference type="Gene3D" id="1.20.140.10">
    <property type="entry name" value="Butyryl-CoA Dehydrogenase, subunit A, domain 3"/>
    <property type="match status" value="1"/>
</dbReference>
<accession>A0A7X0D1Z8</accession>
<dbReference type="AlphaFoldDB" id="A0A7X0D1Z8"/>